<dbReference type="InterPro" id="IPR032675">
    <property type="entry name" value="LRR_dom_sf"/>
</dbReference>
<evidence type="ECO:0000256" key="2">
    <source>
        <dbReference type="ARBA" id="ARBA00022737"/>
    </source>
</evidence>
<dbReference type="Pfam" id="PF00560">
    <property type="entry name" value="LRR_1"/>
    <property type="match status" value="3"/>
</dbReference>
<evidence type="ECO:0000313" key="5">
    <source>
        <dbReference type="Proteomes" id="UP001634394"/>
    </source>
</evidence>
<keyword evidence="5" id="KW-1185">Reference proteome</keyword>
<dbReference type="PANTHER" id="PTHR48051:SF53">
    <property type="entry name" value="LEUCINE RICH REPEAT CONTAINING 58"/>
    <property type="match status" value="1"/>
</dbReference>
<evidence type="ECO:0008006" key="6">
    <source>
        <dbReference type="Google" id="ProtNLM"/>
    </source>
</evidence>
<gene>
    <name evidence="4" type="ORF">ACJMK2_026299</name>
</gene>
<reference evidence="4 5" key="1">
    <citation type="submission" date="2024-11" db="EMBL/GenBank/DDBJ databases">
        <title>Chromosome-level genome assembly of the freshwater bivalve Anodonta woodiana.</title>
        <authorList>
            <person name="Chen X."/>
        </authorList>
    </citation>
    <scope>NUCLEOTIDE SEQUENCE [LARGE SCALE GENOMIC DNA]</scope>
    <source>
        <strain evidence="4">MN2024</strain>
        <tissue evidence="4">Gills</tissue>
    </source>
</reference>
<evidence type="ECO:0000313" key="4">
    <source>
        <dbReference type="EMBL" id="KAL3886292.1"/>
    </source>
</evidence>
<dbReference type="InterPro" id="IPR001611">
    <property type="entry name" value="Leu-rich_rpt"/>
</dbReference>
<dbReference type="Pfam" id="PF13855">
    <property type="entry name" value="LRR_8"/>
    <property type="match status" value="1"/>
</dbReference>
<feature type="region of interest" description="Disordered" evidence="3">
    <location>
        <begin position="1"/>
        <end position="20"/>
    </location>
</feature>
<dbReference type="AlphaFoldDB" id="A0ABD3XJ64"/>
<dbReference type="PANTHER" id="PTHR48051">
    <property type="match status" value="1"/>
</dbReference>
<sequence length="355" mass="39451">MAAISDSSSEGEFNEENSDDLSYSNLESIPECLVPSASCLISLQLNHNNITTLSQEIGHFKNLVSLDISNNGLTYISDEIITLKKLRNFTAKNNALDVSAIPKDFGQLISLECLNMSGNNFHCIPEQFTELTKLRRLYLGGNKIQNITAQVQELQCLEILYLGGNELTEIPAELGHLNNLTALILCDNKLQSLPPTLCQLRNLTSMSLHNNQLSTLPTEIVALKNLVELSLRNNPLVVKFVEDLVYDPPTLLELAGRVVKIKKIPYTTNDLPSTVVKYLDAAQRCVNPKCKGVYFTAKVEHVKFVDFCGKYRLPLLQYLCSPKCTSLPFPCTSSSDSDTDDEGVHKNKMQRVLLG</sequence>
<dbReference type="SMART" id="SM00365">
    <property type="entry name" value="LRR_SD22"/>
    <property type="match status" value="4"/>
</dbReference>
<dbReference type="InterPro" id="IPR003591">
    <property type="entry name" value="Leu-rich_rpt_typical-subtyp"/>
</dbReference>
<feature type="compositionally biased region" description="Low complexity" evidence="3">
    <location>
        <begin position="1"/>
        <end position="11"/>
    </location>
</feature>
<dbReference type="SMART" id="SM00369">
    <property type="entry name" value="LRR_TYP"/>
    <property type="match status" value="7"/>
</dbReference>
<dbReference type="PROSITE" id="PS51450">
    <property type="entry name" value="LRR"/>
    <property type="match status" value="1"/>
</dbReference>
<keyword evidence="1" id="KW-0433">Leucine-rich repeat</keyword>
<name>A0ABD3XJ64_SINWO</name>
<keyword evidence="2" id="KW-0677">Repeat</keyword>
<comment type="caution">
    <text evidence="4">The sequence shown here is derived from an EMBL/GenBank/DDBJ whole genome shotgun (WGS) entry which is preliminary data.</text>
</comment>
<dbReference type="InterPro" id="IPR050216">
    <property type="entry name" value="LRR_domain-containing"/>
</dbReference>
<evidence type="ECO:0000256" key="3">
    <source>
        <dbReference type="SAM" id="MobiDB-lite"/>
    </source>
</evidence>
<protein>
    <recommendedName>
        <fullName evidence="6">Leucine-rich repeat-containing protein 58</fullName>
    </recommendedName>
</protein>
<dbReference type="Proteomes" id="UP001634394">
    <property type="component" value="Unassembled WGS sequence"/>
</dbReference>
<dbReference type="EMBL" id="JBJQND010000002">
    <property type="protein sequence ID" value="KAL3886292.1"/>
    <property type="molecule type" value="Genomic_DNA"/>
</dbReference>
<dbReference type="SUPFAM" id="SSF52058">
    <property type="entry name" value="L domain-like"/>
    <property type="match status" value="1"/>
</dbReference>
<organism evidence="4 5">
    <name type="scientific">Sinanodonta woodiana</name>
    <name type="common">Chinese pond mussel</name>
    <name type="synonym">Anodonta woodiana</name>
    <dbReference type="NCBI Taxonomy" id="1069815"/>
    <lineage>
        <taxon>Eukaryota</taxon>
        <taxon>Metazoa</taxon>
        <taxon>Spiralia</taxon>
        <taxon>Lophotrochozoa</taxon>
        <taxon>Mollusca</taxon>
        <taxon>Bivalvia</taxon>
        <taxon>Autobranchia</taxon>
        <taxon>Heteroconchia</taxon>
        <taxon>Palaeoheterodonta</taxon>
        <taxon>Unionida</taxon>
        <taxon>Unionoidea</taxon>
        <taxon>Unionidae</taxon>
        <taxon>Unioninae</taxon>
        <taxon>Sinanodonta</taxon>
    </lineage>
</organism>
<evidence type="ECO:0000256" key="1">
    <source>
        <dbReference type="ARBA" id="ARBA00022614"/>
    </source>
</evidence>
<proteinExistence type="predicted"/>
<dbReference type="Gene3D" id="3.80.10.10">
    <property type="entry name" value="Ribonuclease Inhibitor"/>
    <property type="match status" value="1"/>
</dbReference>
<accession>A0ABD3XJ64</accession>